<feature type="transmembrane region" description="Helical" evidence="1">
    <location>
        <begin position="311"/>
        <end position="334"/>
    </location>
</feature>
<gene>
    <name evidence="3" type="ORF">IV49_GL002100</name>
</gene>
<organism evidence="3 4">
    <name type="scientific">Kandleria vitulina DSM 20405</name>
    <dbReference type="NCBI Taxonomy" id="1410657"/>
    <lineage>
        <taxon>Bacteria</taxon>
        <taxon>Bacillati</taxon>
        <taxon>Bacillota</taxon>
        <taxon>Erysipelotrichia</taxon>
        <taxon>Erysipelotrichales</taxon>
        <taxon>Coprobacillaceae</taxon>
        <taxon>Kandleria</taxon>
    </lineage>
</organism>
<dbReference type="InterPro" id="IPR002656">
    <property type="entry name" value="Acyl_transf_3_dom"/>
</dbReference>
<feature type="transmembrane region" description="Helical" evidence="1">
    <location>
        <begin position="7"/>
        <end position="26"/>
    </location>
</feature>
<evidence type="ECO:0000313" key="3">
    <source>
        <dbReference type="EMBL" id="KRN50451.1"/>
    </source>
</evidence>
<feature type="transmembrane region" description="Helical" evidence="1">
    <location>
        <begin position="73"/>
        <end position="91"/>
    </location>
</feature>
<evidence type="ECO:0000256" key="1">
    <source>
        <dbReference type="SAM" id="Phobius"/>
    </source>
</evidence>
<keyword evidence="1" id="KW-0472">Membrane</keyword>
<feature type="transmembrane region" description="Helical" evidence="1">
    <location>
        <begin position="241"/>
        <end position="263"/>
    </location>
</feature>
<keyword evidence="1" id="KW-1133">Transmembrane helix</keyword>
<proteinExistence type="predicted"/>
<name>A0A0R2HBM7_9FIRM</name>
<comment type="caution">
    <text evidence="3">The sequence shown here is derived from an EMBL/GenBank/DDBJ whole genome shotgun (WGS) entry which is preliminary data.</text>
</comment>
<dbReference type="GO" id="GO:0016747">
    <property type="term" value="F:acyltransferase activity, transferring groups other than amino-acyl groups"/>
    <property type="evidence" value="ECO:0007669"/>
    <property type="project" value="InterPro"/>
</dbReference>
<dbReference type="PATRIC" id="fig|1410657.5.peg.2170"/>
<keyword evidence="4" id="KW-1185">Reference proteome</keyword>
<reference evidence="3 4" key="1">
    <citation type="journal article" date="2015" name="Genome Announc.">
        <title>Expanding the biotechnology potential of lactobacilli through comparative genomics of 213 strains and associated genera.</title>
        <authorList>
            <person name="Sun Z."/>
            <person name="Harris H.M."/>
            <person name="McCann A."/>
            <person name="Guo C."/>
            <person name="Argimon S."/>
            <person name="Zhang W."/>
            <person name="Yang X."/>
            <person name="Jeffery I.B."/>
            <person name="Cooney J.C."/>
            <person name="Kagawa T.F."/>
            <person name="Liu W."/>
            <person name="Song Y."/>
            <person name="Salvetti E."/>
            <person name="Wrobel A."/>
            <person name="Rasinkangas P."/>
            <person name="Parkhill J."/>
            <person name="Rea M.C."/>
            <person name="O'Sullivan O."/>
            <person name="Ritari J."/>
            <person name="Douillard F.P."/>
            <person name="Paul Ross R."/>
            <person name="Yang R."/>
            <person name="Briner A.E."/>
            <person name="Felis G.E."/>
            <person name="de Vos W.M."/>
            <person name="Barrangou R."/>
            <person name="Klaenhammer T.R."/>
            <person name="Caufield P.W."/>
            <person name="Cui Y."/>
            <person name="Zhang H."/>
            <person name="O'Toole P.W."/>
        </authorList>
    </citation>
    <scope>NUCLEOTIDE SEQUENCE [LARGE SCALE GENOMIC DNA]</scope>
    <source>
        <strain evidence="3 4">DSM 20405</strain>
    </source>
</reference>
<feature type="transmembrane region" description="Helical" evidence="1">
    <location>
        <begin position="156"/>
        <end position="178"/>
    </location>
</feature>
<feature type="transmembrane region" description="Helical" evidence="1">
    <location>
        <begin position="284"/>
        <end position="305"/>
    </location>
</feature>
<dbReference type="RefSeq" id="WP_031589077.1">
    <property type="nucleotide sequence ID" value="NZ_JNKN01000009.1"/>
</dbReference>
<dbReference type="Pfam" id="PF01757">
    <property type="entry name" value="Acyl_transf_3"/>
    <property type="match status" value="1"/>
</dbReference>
<evidence type="ECO:0000313" key="4">
    <source>
        <dbReference type="Proteomes" id="UP000051841"/>
    </source>
</evidence>
<dbReference type="AlphaFoldDB" id="A0A0R2HBM7"/>
<protein>
    <recommendedName>
        <fullName evidence="2">Acyltransferase 3 domain-containing protein</fullName>
    </recommendedName>
</protein>
<evidence type="ECO:0000259" key="2">
    <source>
        <dbReference type="Pfam" id="PF01757"/>
    </source>
</evidence>
<sequence>MRRRYYYIDILRWVLMIFVCVNTFSFPGQLGAYLKIISGFAYICFFILSGFLVLRHNHHIEQKIKAAIRRTGIMALTLFFFYLLLNIVYLALRKQSFLEVMKAFMTSKRMIFQFVALNAWFLPIGDTFWFIQCLLYGYVAIYILKKLDLLKYDYIICLICLIIAVLTGELANIIHFNFLGYTHIPSTVITRSLPYLLLGRIIGRNRKYFVKHRMEIYLTFIPVSVWLTVVEIQALSKSNNLIYTGHMIGNGLLACVLCGYVIMREDWGQQPMYKDNYLISNARHYVKYVYAFHQICGIIYLLMIRNLLSRYYYYLAPLVSIVAFITSLLIGIVVRGCVDSMRFEEDEENEVKISV</sequence>
<feature type="transmembrane region" description="Helical" evidence="1">
    <location>
        <begin position="111"/>
        <end position="144"/>
    </location>
</feature>
<feature type="transmembrane region" description="Helical" evidence="1">
    <location>
        <begin position="32"/>
        <end position="53"/>
    </location>
</feature>
<feature type="transmembrane region" description="Helical" evidence="1">
    <location>
        <begin position="184"/>
        <end position="203"/>
    </location>
</feature>
<accession>A0A0R2HBM7</accession>
<dbReference type="Proteomes" id="UP000051841">
    <property type="component" value="Unassembled WGS sequence"/>
</dbReference>
<feature type="transmembrane region" description="Helical" evidence="1">
    <location>
        <begin position="215"/>
        <end position="235"/>
    </location>
</feature>
<dbReference type="EMBL" id="JQBL01000009">
    <property type="protein sequence ID" value="KRN50451.1"/>
    <property type="molecule type" value="Genomic_DNA"/>
</dbReference>
<keyword evidence="1" id="KW-0812">Transmembrane</keyword>
<feature type="domain" description="Acyltransferase 3" evidence="2">
    <location>
        <begin position="5"/>
        <end position="334"/>
    </location>
</feature>